<dbReference type="Proteomes" id="UP000280955">
    <property type="component" value="Unassembled WGS sequence"/>
</dbReference>
<protein>
    <submittedName>
        <fullName evidence="1">Uncharacterized protein</fullName>
    </submittedName>
</protein>
<evidence type="ECO:0000313" key="2">
    <source>
        <dbReference type="Proteomes" id="UP000280955"/>
    </source>
</evidence>
<dbReference type="EMBL" id="RBLJ01000002">
    <property type="protein sequence ID" value="RKS59847.1"/>
    <property type="molecule type" value="Genomic_DNA"/>
</dbReference>
<organism evidence="1 2">
    <name type="scientific">Photorhabdus asymbiotica</name>
    <dbReference type="NCBI Taxonomy" id="291112"/>
    <lineage>
        <taxon>Bacteria</taxon>
        <taxon>Pseudomonadati</taxon>
        <taxon>Pseudomonadota</taxon>
        <taxon>Gammaproteobacteria</taxon>
        <taxon>Enterobacterales</taxon>
        <taxon>Morganellaceae</taxon>
        <taxon>Photorhabdus</taxon>
    </lineage>
</organism>
<comment type="caution">
    <text evidence="1">The sequence shown here is derived from an EMBL/GenBank/DDBJ whole genome shotgun (WGS) entry which is preliminary data.</text>
</comment>
<proteinExistence type="predicted"/>
<keyword evidence="2" id="KW-1185">Reference proteome</keyword>
<accession>A0ABX9SP81</accession>
<name>A0ABX9SP81_9GAMM</name>
<sequence>MKDQFIMKRKQIIVLSNQESVDNVNKACDLMEKLTGKHWSVNKWFKKNAALAAQTKGEKNEK</sequence>
<evidence type="ECO:0000313" key="1">
    <source>
        <dbReference type="EMBL" id="RKS59847.1"/>
    </source>
</evidence>
<reference evidence="1 2" key="1">
    <citation type="submission" date="2018-10" db="EMBL/GenBank/DDBJ databases">
        <title>Genomic Encyclopedia of Archaeal and Bacterial Type Strains, Phase II (KMG-II): from individual species to whole genera.</title>
        <authorList>
            <person name="Goeker M."/>
        </authorList>
    </citation>
    <scope>NUCLEOTIDE SEQUENCE [LARGE SCALE GENOMIC DNA]</scope>
    <source>
        <strain evidence="1 2">DSM 15149</strain>
    </source>
</reference>
<gene>
    <name evidence="1" type="ORF">BDD30_1943</name>
</gene>
<dbReference type="RefSeq" id="WP_041382486.1">
    <property type="nucleotide sequence ID" value="NC_012962.1"/>
</dbReference>